<dbReference type="Pfam" id="PF00583">
    <property type="entry name" value="Acetyltransf_1"/>
    <property type="match status" value="1"/>
</dbReference>
<reference evidence="2 3" key="1">
    <citation type="submission" date="2016-10" db="EMBL/GenBank/DDBJ databases">
        <authorList>
            <person name="de Groot N.N."/>
        </authorList>
    </citation>
    <scope>NUCLEOTIDE SEQUENCE [LARGE SCALE GENOMIC DNA]</scope>
    <source>
        <strain evidence="2 3">DSM 17925</strain>
    </source>
</reference>
<evidence type="ECO:0000313" key="3">
    <source>
        <dbReference type="Proteomes" id="UP000199167"/>
    </source>
</evidence>
<dbReference type="Gene3D" id="3.40.630.30">
    <property type="match status" value="1"/>
</dbReference>
<organism evidence="2 3">
    <name type="scientific">Cognatiyoonia koreensis</name>
    <dbReference type="NCBI Taxonomy" id="364200"/>
    <lineage>
        <taxon>Bacteria</taxon>
        <taxon>Pseudomonadati</taxon>
        <taxon>Pseudomonadota</taxon>
        <taxon>Alphaproteobacteria</taxon>
        <taxon>Rhodobacterales</taxon>
        <taxon>Paracoccaceae</taxon>
        <taxon>Cognatiyoonia</taxon>
    </lineage>
</organism>
<dbReference type="RefSeq" id="WP_089996688.1">
    <property type="nucleotide sequence ID" value="NZ_FOIZ01000002.1"/>
</dbReference>
<sequence>MIIRPENEDDHAAIHDLTRAAFAPMPFATESDAGLTDALRKAGDLMLSLVVEDDGLIGHVAFSPLKQDASGVWVGLGPVSVRNDRQRRGIGTTLIKAGLEQMAARGVDGCILIGNPAVYAPMGFVSDGRITYRDLPDKLVQWYSLSGAKPAGEVVFAKALEA</sequence>
<dbReference type="CDD" id="cd04301">
    <property type="entry name" value="NAT_SF"/>
    <property type="match status" value="1"/>
</dbReference>
<dbReference type="PROSITE" id="PS51186">
    <property type="entry name" value="GNAT"/>
    <property type="match status" value="1"/>
</dbReference>
<protein>
    <submittedName>
        <fullName evidence="2">Putative acetyltransferase</fullName>
    </submittedName>
</protein>
<feature type="domain" description="N-acetyltransferase" evidence="1">
    <location>
        <begin position="1"/>
        <end position="161"/>
    </location>
</feature>
<dbReference type="OrthoDB" id="9797178at2"/>
<dbReference type="AlphaFoldDB" id="A0A1I0RQD1"/>
<dbReference type="EMBL" id="FOIZ01000002">
    <property type="protein sequence ID" value="SEW43566.1"/>
    <property type="molecule type" value="Genomic_DNA"/>
</dbReference>
<name>A0A1I0RQD1_9RHOB</name>
<keyword evidence="2" id="KW-0808">Transferase</keyword>
<evidence type="ECO:0000259" key="1">
    <source>
        <dbReference type="PROSITE" id="PS51186"/>
    </source>
</evidence>
<keyword evidence="3" id="KW-1185">Reference proteome</keyword>
<gene>
    <name evidence="2" type="ORF">SAMN04488515_3095</name>
</gene>
<dbReference type="InterPro" id="IPR000182">
    <property type="entry name" value="GNAT_dom"/>
</dbReference>
<dbReference type="STRING" id="364200.SAMN04488515_3095"/>
<dbReference type="GO" id="GO:0016747">
    <property type="term" value="F:acyltransferase activity, transferring groups other than amino-acyl groups"/>
    <property type="evidence" value="ECO:0007669"/>
    <property type="project" value="InterPro"/>
</dbReference>
<proteinExistence type="predicted"/>
<evidence type="ECO:0000313" key="2">
    <source>
        <dbReference type="EMBL" id="SEW43566.1"/>
    </source>
</evidence>
<dbReference type="InterPro" id="IPR016181">
    <property type="entry name" value="Acyl_CoA_acyltransferase"/>
</dbReference>
<dbReference type="Proteomes" id="UP000199167">
    <property type="component" value="Unassembled WGS sequence"/>
</dbReference>
<dbReference type="SUPFAM" id="SSF55729">
    <property type="entry name" value="Acyl-CoA N-acyltransferases (Nat)"/>
    <property type="match status" value="1"/>
</dbReference>
<accession>A0A1I0RQD1</accession>